<comment type="caution">
    <text evidence="3">The sequence shown here is derived from an EMBL/GenBank/DDBJ whole genome shotgun (WGS) entry which is preliminary data.</text>
</comment>
<feature type="domain" description="Retrotransposon gag" evidence="2">
    <location>
        <begin position="104"/>
        <end position="196"/>
    </location>
</feature>
<feature type="region of interest" description="Disordered" evidence="1">
    <location>
        <begin position="311"/>
        <end position="392"/>
    </location>
</feature>
<evidence type="ECO:0000259" key="2">
    <source>
        <dbReference type="Pfam" id="PF03732"/>
    </source>
</evidence>
<dbReference type="Gene3D" id="2.40.70.10">
    <property type="entry name" value="Acid Proteases"/>
    <property type="match status" value="1"/>
</dbReference>
<gene>
    <name evidence="3" type="ORF">POM88_051418</name>
</gene>
<protein>
    <recommendedName>
        <fullName evidence="2">Retrotransposon gag domain-containing protein</fullName>
    </recommendedName>
</protein>
<keyword evidence="4" id="KW-1185">Reference proteome</keyword>
<feature type="compositionally biased region" description="Low complexity" evidence="1">
    <location>
        <begin position="313"/>
        <end position="327"/>
    </location>
</feature>
<feature type="compositionally biased region" description="Basic and acidic residues" evidence="1">
    <location>
        <begin position="496"/>
        <end position="531"/>
    </location>
</feature>
<reference evidence="3" key="1">
    <citation type="submission" date="2023-02" db="EMBL/GenBank/DDBJ databases">
        <title>Genome of toxic invasive species Heracleum sosnowskyi carries increased number of genes despite the absence of recent whole-genome duplications.</title>
        <authorList>
            <person name="Schelkunov M."/>
            <person name="Shtratnikova V."/>
            <person name="Makarenko M."/>
            <person name="Klepikova A."/>
            <person name="Omelchenko D."/>
            <person name="Novikova G."/>
            <person name="Obukhova E."/>
            <person name="Bogdanov V."/>
            <person name="Penin A."/>
            <person name="Logacheva M."/>
        </authorList>
    </citation>
    <scope>NUCLEOTIDE SEQUENCE</scope>
    <source>
        <strain evidence="3">Hsosn_3</strain>
        <tissue evidence="3">Leaf</tissue>
    </source>
</reference>
<organism evidence="3 4">
    <name type="scientific">Heracleum sosnowskyi</name>
    <dbReference type="NCBI Taxonomy" id="360622"/>
    <lineage>
        <taxon>Eukaryota</taxon>
        <taxon>Viridiplantae</taxon>
        <taxon>Streptophyta</taxon>
        <taxon>Embryophyta</taxon>
        <taxon>Tracheophyta</taxon>
        <taxon>Spermatophyta</taxon>
        <taxon>Magnoliopsida</taxon>
        <taxon>eudicotyledons</taxon>
        <taxon>Gunneridae</taxon>
        <taxon>Pentapetalae</taxon>
        <taxon>asterids</taxon>
        <taxon>campanulids</taxon>
        <taxon>Apiales</taxon>
        <taxon>Apiaceae</taxon>
        <taxon>Apioideae</taxon>
        <taxon>apioid superclade</taxon>
        <taxon>Tordylieae</taxon>
        <taxon>Tordyliinae</taxon>
        <taxon>Heracleum</taxon>
    </lineage>
</organism>
<feature type="region of interest" description="Disordered" evidence="1">
    <location>
        <begin position="488"/>
        <end position="541"/>
    </location>
</feature>
<evidence type="ECO:0000313" key="4">
    <source>
        <dbReference type="Proteomes" id="UP001237642"/>
    </source>
</evidence>
<feature type="compositionally biased region" description="Low complexity" evidence="1">
    <location>
        <begin position="336"/>
        <end position="353"/>
    </location>
</feature>
<dbReference type="CDD" id="cd00303">
    <property type="entry name" value="retropepsin_like"/>
    <property type="match status" value="1"/>
</dbReference>
<feature type="compositionally biased region" description="Polar residues" evidence="1">
    <location>
        <begin position="376"/>
        <end position="390"/>
    </location>
</feature>
<proteinExistence type="predicted"/>
<reference evidence="3" key="2">
    <citation type="submission" date="2023-05" db="EMBL/GenBank/DDBJ databases">
        <authorList>
            <person name="Schelkunov M.I."/>
        </authorList>
    </citation>
    <scope>NUCLEOTIDE SEQUENCE</scope>
    <source>
        <strain evidence="3">Hsosn_3</strain>
        <tissue evidence="3">Leaf</tissue>
    </source>
</reference>
<dbReference type="AlphaFoldDB" id="A0AAD8GZG6"/>
<dbReference type="InterPro" id="IPR005162">
    <property type="entry name" value="Retrotrans_gag_dom"/>
</dbReference>
<evidence type="ECO:0000313" key="3">
    <source>
        <dbReference type="EMBL" id="KAK1358162.1"/>
    </source>
</evidence>
<dbReference type="InterPro" id="IPR021109">
    <property type="entry name" value="Peptidase_aspartic_dom_sf"/>
</dbReference>
<dbReference type="PANTHER" id="PTHR33067">
    <property type="entry name" value="RNA-DIRECTED DNA POLYMERASE-RELATED"/>
    <property type="match status" value="1"/>
</dbReference>
<dbReference type="Proteomes" id="UP001237642">
    <property type="component" value="Unassembled WGS sequence"/>
</dbReference>
<dbReference type="EMBL" id="JAUIZM010000011">
    <property type="protein sequence ID" value="KAK1358162.1"/>
    <property type="molecule type" value="Genomic_DNA"/>
</dbReference>
<name>A0AAD8GZG6_9APIA</name>
<accession>A0AAD8GZG6</accession>
<dbReference type="Pfam" id="PF03732">
    <property type="entry name" value="Retrotrans_gag"/>
    <property type="match status" value="1"/>
</dbReference>
<dbReference type="PANTHER" id="PTHR33067:SF39">
    <property type="entry name" value="TRANSCRIPTION FACTOR INTERACTOR AND REGULATOR CCHC(ZN) FAMILY"/>
    <property type="match status" value="1"/>
</dbReference>
<sequence>MRTRSQTRKAELELNLVMGEPVAETKALKDYSQPKINDIQSSIVRPAIAANTFEIKPGTIQMVQNSVQFGGAPTEDPNMHIRDFIEICDTFKFNGVSEDAVKLRLFPFSLRDKAKGWLHSLPAGSITTWEDLAQKFLTKFFPMAKTAAIRNTLTQFAQQSGETLCEAWERYKEMLRKCPHHRMPDWMVINCFYNGLGGQSRPMLDATSGGALWAKSYEEAYELIEMMAANEYQNLTQRLSQGKVAGILEVDAATAIAAQLKALSMKVDSLTNYGVQQVASVCELCTGAHDTTQCAISSESAQLVSNFQRSQQPVPNAYNPNNRNHPNFSWSNNQEGQQQPQQPYQQYQGQQYGAKPFNSSGFQQQYAPRQPYQPPGFQQPSHGNVGQSSNEKSELEELRLMCKSQAVSIKTLENQISQIANALLNRPQGTLPSDTEANPGKREVKEHVKAVTLRSGRVTNDQNSETAQNEENLKSEQYLGRTRTVHSVPAPPILPEVEKNGEKADQLGDNSEKNKLSTEKPIPKKATESKEVYPPPPFPKRLQKQKLDKQFAKFLEVFKKLYINIPFAEALEQMPSYAKFMTGILSRKLKLEELETVALTEECSAILQQKLPSKLKDPGSFTILCSIGNLSFNKCLCDLGASINLMSLSVFMQLGLLEPKPTNMSLQLADRSITYPRGIVEDVLVKVDKLIFPADFVILDFEEDKRIPIILGRPFLATGRTLIDVQKGELTMRVQSQKVTFNVFKAMKFPTEEEECFKLEMVDSVVNAEIEQLLKSDTVERVLIGDSDIEDEERAEQLQLLNAPPWKRKIDAPFESLGLAELNNSQERLKPSMEEAPTLELQPLQDQLRYGKVYESNKLYKDKVKDWHERGVVRS</sequence>
<evidence type="ECO:0000256" key="1">
    <source>
        <dbReference type="SAM" id="MobiDB-lite"/>
    </source>
</evidence>